<keyword evidence="2" id="KW-0812">Transmembrane</keyword>
<dbReference type="HOGENOM" id="CLU_047530_1_2_0"/>
<dbReference type="STRING" id="522772.Dacet_1241"/>
<dbReference type="RefSeq" id="WP_013010535.1">
    <property type="nucleotide sequence ID" value="NC_013943.1"/>
</dbReference>
<feature type="compositionally biased region" description="Polar residues" evidence="1">
    <location>
        <begin position="166"/>
        <end position="176"/>
    </location>
</feature>
<dbReference type="AlphaFoldDB" id="D4H7L4"/>
<sequence length="311" mass="35007">MSKLGSTLKNKRETLGYDLDKVTEQTRISADIIAVLERGEYKSMPSYNHAKNFVKNYAEYLKMDLDEVQSLLDDECTKEDFNREVKYVAAPVTKETSAAPSGVKYIIPAILIIIILFTGFKVFTAMEKGKDLKQTEINENIKKEVDETVDNPVSNDEVKEVIENLNQTEQQDSLSDQPVPDKENKPQTPAKENSDSGKVDKDENAAMAAFMPEKKEEPAAVAKTAYVNFADVCWVHISIDGKEEMDFIAEKGNQREVTFRDYFLMDIGNAAVVSISYNNRTIAGLGAYKQPVKGLRFAVDDSNRLRYKSIK</sequence>
<evidence type="ECO:0000259" key="3">
    <source>
        <dbReference type="Pfam" id="PF13464"/>
    </source>
</evidence>
<gene>
    <name evidence="4" type="ordered locus">Dacet_1241</name>
</gene>
<feature type="transmembrane region" description="Helical" evidence="2">
    <location>
        <begin position="105"/>
        <end position="123"/>
    </location>
</feature>
<dbReference type="InterPro" id="IPR010982">
    <property type="entry name" value="Lambda_DNA-bd_dom_sf"/>
</dbReference>
<evidence type="ECO:0000313" key="4">
    <source>
        <dbReference type="EMBL" id="ADD68013.1"/>
    </source>
</evidence>
<evidence type="ECO:0000256" key="1">
    <source>
        <dbReference type="SAM" id="MobiDB-lite"/>
    </source>
</evidence>
<evidence type="ECO:0000256" key="2">
    <source>
        <dbReference type="SAM" id="Phobius"/>
    </source>
</evidence>
<keyword evidence="5" id="KW-1185">Reference proteome</keyword>
<feature type="compositionally biased region" description="Basic and acidic residues" evidence="1">
    <location>
        <begin position="192"/>
        <end position="202"/>
    </location>
</feature>
<dbReference type="InterPro" id="IPR025194">
    <property type="entry name" value="RodZ-like_C"/>
</dbReference>
<protein>
    <recommendedName>
        <fullName evidence="3">Cytoskeleton protein RodZ-like C-terminal domain-containing protein</fullName>
    </recommendedName>
</protein>
<proteinExistence type="predicted"/>
<name>D4H7L4_DENA2</name>
<organism evidence="4 5">
    <name type="scientific">Denitrovibrio acetiphilus (strain DSM 12809 / NBRC 114555 / N2460)</name>
    <dbReference type="NCBI Taxonomy" id="522772"/>
    <lineage>
        <taxon>Bacteria</taxon>
        <taxon>Pseudomonadati</taxon>
        <taxon>Deferribacterota</taxon>
        <taxon>Deferribacteres</taxon>
        <taxon>Deferribacterales</taxon>
        <taxon>Geovibrionaceae</taxon>
        <taxon>Denitrovibrio</taxon>
    </lineage>
</organism>
<dbReference type="InParanoid" id="D4H7L4"/>
<reference evidence="4 5" key="1">
    <citation type="journal article" date="2010" name="Stand. Genomic Sci.">
        <title>Complete genome sequence of Denitrovibrio acetiphilus type strain (N2460).</title>
        <authorList>
            <person name="Kiss H."/>
            <person name="Lang E."/>
            <person name="Lapidus A."/>
            <person name="Copeland A."/>
            <person name="Nolan M."/>
            <person name="Glavina Del Rio T."/>
            <person name="Chen F."/>
            <person name="Lucas S."/>
            <person name="Tice H."/>
            <person name="Cheng J.F."/>
            <person name="Han C."/>
            <person name="Goodwin L."/>
            <person name="Pitluck S."/>
            <person name="Liolios K."/>
            <person name="Pati A."/>
            <person name="Ivanova N."/>
            <person name="Mavromatis K."/>
            <person name="Chen A."/>
            <person name="Palaniappan K."/>
            <person name="Land M."/>
            <person name="Hauser L."/>
            <person name="Chang Y.J."/>
            <person name="Jeffries C.D."/>
            <person name="Detter J.C."/>
            <person name="Brettin T."/>
            <person name="Spring S."/>
            <person name="Rohde M."/>
            <person name="Goker M."/>
            <person name="Woyke T."/>
            <person name="Bristow J."/>
            <person name="Eisen J.A."/>
            <person name="Markowitz V."/>
            <person name="Hugenholtz P."/>
            <person name="Kyrpides N.C."/>
            <person name="Klenk H.P."/>
        </authorList>
    </citation>
    <scope>NUCLEOTIDE SEQUENCE [LARGE SCALE GENOMIC DNA]</scope>
    <source>
        <strain evidence="5">DSM 12809 / NBRC 114555 / N2460</strain>
    </source>
</reference>
<dbReference type="Pfam" id="PF13464">
    <property type="entry name" value="RodZ_C"/>
    <property type="match status" value="1"/>
</dbReference>
<dbReference type="KEGG" id="dap:Dacet_1241"/>
<dbReference type="Pfam" id="PF13413">
    <property type="entry name" value="HTH_25"/>
    <property type="match status" value="1"/>
</dbReference>
<dbReference type="Proteomes" id="UP000002012">
    <property type="component" value="Chromosome"/>
</dbReference>
<dbReference type="EMBL" id="CP001968">
    <property type="protein sequence ID" value="ADD68013.1"/>
    <property type="molecule type" value="Genomic_DNA"/>
</dbReference>
<dbReference type="PANTHER" id="PTHR34475">
    <property type="match status" value="1"/>
</dbReference>
<evidence type="ECO:0000313" key="5">
    <source>
        <dbReference type="Proteomes" id="UP000002012"/>
    </source>
</evidence>
<dbReference type="eggNOG" id="COG1426">
    <property type="taxonomic scope" value="Bacteria"/>
</dbReference>
<accession>D4H7L4</accession>
<dbReference type="OrthoDB" id="9797543at2"/>
<dbReference type="GO" id="GO:0003677">
    <property type="term" value="F:DNA binding"/>
    <property type="evidence" value="ECO:0007669"/>
    <property type="project" value="InterPro"/>
</dbReference>
<dbReference type="Gene3D" id="1.10.260.40">
    <property type="entry name" value="lambda repressor-like DNA-binding domains"/>
    <property type="match status" value="1"/>
</dbReference>
<feature type="region of interest" description="Disordered" evidence="1">
    <location>
        <begin position="166"/>
        <end position="202"/>
    </location>
</feature>
<dbReference type="InterPro" id="IPR050400">
    <property type="entry name" value="Bact_Cytoskel_RodZ"/>
</dbReference>
<feature type="domain" description="Cytoskeleton protein RodZ-like C-terminal" evidence="3">
    <location>
        <begin position="227"/>
        <end position="287"/>
    </location>
</feature>
<dbReference type="PaxDb" id="522772-Dacet_1241"/>
<keyword evidence="2" id="KW-0472">Membrane</keyword>
<dbReference type="PANTHER" id="PTHR34475:SF1">
    <property type="entry name" value="CYTOSKELETON PROTEIN RODZ"/>
    <property type="match status" value="1"/>
</dbReference>
<keyword evidence="2" id="KW-1133">Transmembrane helix</keyword>